<dbReference type="InterPro" id="IPR007197">
    <property type="entry name" value="rSAM"/>
</dbReference>
<dbReference type="Proteomes" id="UP000638313">
    <property type="component" value="Unassembled WGS sequence"/>
</dbReference>
<accession>A0A919BAY4</accession>
<keyword evidence="3" id="KW-0408">Iron</keyword>
<evidence type="ECO:0000256" key="5">
    <source>
        <dbReference type="ARBA" id="ARBA00023150"/>
    </source>
</evidence>
<keyword evidence="8" id="KW-1185">Reference proteome</keyword>
<dbReference type="GO" id="GO:0061799">
    <property type="term" value="F:cyclic pyranopterin monophosphate synthase activity"/>
    <property type="evidence" value="ECO:0007669"/>
    <property type="project" value="TreeGrafter"/>
</dbReference>
<keyword evidence="1" id="KW-0949">S-adenosyl-L-methionine</keyword>
<dbReference type="RefSeq" id="WP_229891800.1">
    <property type="nucleotide sequence ID" value="NZ_BNBD01000026.1"/>
</dbReference>
<dbReference type="Pfam" id="PF04055">
    <property type="entry name" value="Radical_SAM"/>
    <property type="match status" value="1"/>
</dbReference>
<evidence type="ECO:0000313" key="7">
    <source>
        <dbReference type="EMBL" id="GHF74007.1"/>
    </source>
</evidence>
<dbReference type="PANTHER" id="PTHR22960">
    <property type="entry name" value="MOLYBDOPTERIN COFACTOR SYNTHESIS PROTEIN A"/>
    <property type="match status" value="1"/>
</dbReference>
<keyword evidence="4" id="KW-0411">Iron-sulfur</keyword>
<proteinExistence type="predicted"/>
<keyword evidence="5" id="KW-0501">Molybdenum cofactor biosynthesis</keyword>
<sequence>MKVPLTLAPPMARDETDWTALLNFAALRGQLRVSFGPACNIACWFCHDEGDIPPGLARQDASKKQRPRSLCAAHYVTVITALMEAGLKRVYFTGGEPLTSPLARPVLEQLPQPGPDTSYTLITNGTRVRASQRWLAEVPLDKVKVSLHYFSDDTFRAIAATRLGIATVLDGIEAARELFEQVELNCLLLKDNRHEVRSILDFALARRMPVQFIELVGTDFNVERADAAVPADDIVAHLRTLTRDEHTEVAGVGQGRRVFRVDGIEIDVIHRNLGRHHVGQCGTCPQRSTCVEGFWALRLDHDGGLMPCLLRSDLRLDLKALLDDPDRLVAAVAGHVAAFTEGTL</sequence>
<keyword evidence="2" id="KW-0479">Metal-binding</keyword>
<dbReference type="PANTHER" id="PTHR22960:SF0">
    <property type="entry name" value="MOLYBDENUM COFACTOR BIOSYNTHESIS PROTEIN 1"/>
    <property type="match status" value="1"/>
</dbReference>
<dbReference type="SFLD" id="SFLDG01067">
    <property type="entry name" value="SPASM/twitch_domain_containing"/>
    <property type="match status" value="1"/>
</dbReference>
<protein>
    <submittedName>
        <fullName evidence="7">GTP 3',8-cyclase 2</fullName>
    </submittedName>
</protein>
<dbReference type="EMBL" id="BNBD01000026">
    <property type="protein sequence ID" value="GHF74007.1"/>
    <property type="molecule type" value="Genomic_DNA"/>
</dbReference>
<name>A0A919BAY4_9ACTN</name>
<dbReference type="InterPro" id="IPR058240">
    <property type="entry name" value="rSAM_sf"/>
</dbReference>
<dbReference type="AlphaFoldDB" id="A0A919BAY4"/>
<evidence type="ECO:0000313" key="8">
    <source>
        <dbReference type="Proteomes" id="UP000638313"/>
    </source>
</evidence>
<dbReference type="GO" id="GO:0051536">
    <property type="term" value="F:iron-sulfur cluster binding"/>
    <property type="evidence" value="ECO:0007669"/>
    <property type="project" value="UniProtKB-KW"/>
</dbReference>
<dbReference type="SUPFAM" id="SSF102114">
    <property type="entry name" value="Radical SAM enzymes"/>
    <property type="match status" value="1"/>
</dbReference>
<reference evidence="7" key="2">
    <citation type="submission" date="2020-09" db="EMBL/GenBank/DDBJ databases">
        <authorList>
            <person name="Sun Q."/>
            <person name="Ohkuma M."/>
        </authorList>
    </citation>
    <scope>NUCLEOTIDE SEQUENCE</scope>
    <source>
        <strain evidence="7">JCM 4059</strain>
    </source>
</reference>
<evidence type="ECO:0000259" key="6">
    <source>
        <dbReference type="PROSITE" id="PS51918"/>
    </source>
</evidence>
<gene>
    <name evidence="7" type="primary">moaA2</name>
    <name evidence="7" type="ORF">GCM10010218_63910</name>
</gene>
<evidence type="ECO:0000256" key="4">
    <source>
        <dbReference type="ARBA" id="ARBA00023014"/>
    </source>
</evidence>
<dbReference type="Gene3D" id="3.20.20.70">
    <property type="entry name" value="Aldolase class I"/>
    <property type="match status" value="1"/>
</dbReference>
<dbReference type="InterPro" id="IPR013785">
    <property type="entry name" value="Aldolase_TIM"/>
</dbReference>
<dbReference type="PROSITE" id="PS51918">
    <property type="entry name" value="RADICAL_SAM"/>
    <property type="match status" value="1"/>
</dbReference>
<dbReference type="SFLD" id="SFLDS00029">
    <property type="entry name" value="Radical_SAM"/>
    <property type="match status" value="1"/>
</dbReference>
<dbReference type="CDD" id="cd01335">
    <property type="entry name" value="Radical_SAM"/>
    <property type="match status" value="1"/>
</dbReference>
<comment type="caution">
    <text evidence="7">The sequence shown here is derived from an EMBL/GenBank/DDBJ whole genome shotgun (WGS) entry which is preliminary data.</text>
</comment>
<feature type="domain" description="Radical SAM core" evidence="6">
    <location>
        <begin position="25"/>
        <end position="244"/>
    </location>
</feature>
<organism evidence="7 8">
    <name type="scientific">Streptomyces mashuensis</name>
    <dbReference type="NCBI Taxonomy" id="33904"/>
    <lineage>
        <taxon>Bacteria</taxon>
        <taxon>Bacillati</taxon>
        <taxon>Actinomycetota</taxon>
        <taxon>Actinomycetes</taxon>
        <taxon>Kitasatosporales</taxon>
        <taxon>Streptomycetaceae</taxon>
        <taxon>Streptomyces</taxon>
    </lineage>
</organism>
<evidence type="ECO:0000256" key="3">
    <source>
        <dbReference type="ARBA" id="ARBA00023004"/>
    </source>
</evidence>
<reference evidence="7" key="1">
    <citation type="journal article" date="2014" name="Int. J. Syst. Evol. Microbiol.">
        <title>Complete genome sequence of Corynebacterium casei LMG S-19264T (=DSM 44701T), isolated from a smear-ripened cheese.</title>
        <authorList>
            <consortium name="US DOE Joint Genome Institute (JGI-PGF)"/>
            <person name="Walter F."/>
            <person name="Albersmeier A."/>
            <person name="Kalinowski J."/>
            <person name="Ruckert C."/>
        </authorList>
    </citation>
    <scope>NUCLEOTIDE SEQUENCE</scope>
    <source>
        <strain evidence="7">JCM 4059</strain>
    </source>
</reference>
<evidence type="ECO:0000256" key="2">
    <source>
        <dbReference type="ARBA" id="ARBA00022723"/>
    </source>
</evidence>
<dbReference type="InterPro" id="IPR050105">
    <property type="entry name" value="MoCo_biosynth_MoaA/MoaC"/>
</dbReference>
<dbReference type="GO" id="GO:0006777">
    <property type="term" value="P:Mo-molybdopterin cofactor biosynthetic process"/>
    <property type="evidence" value="ECO:0007669"/>
    <property type="project" value="UniProtKB-KW"/>
</dbReference>
<evidence type="ECO:0000256" key="1">
    <source>
        <dbReference type="ARBA" id="ARBA00022691"/>
    </source>
</evidence>
<dbReference type="GO" id="GO:0046872">
    <property type="term" value="F:metal ion binding"/>
    <property type="evidence" value="ECO:0007669"/>
    <property type="project" value="UniProtKB-KW"/>
</dbReference>
<dbReference type="GO" id="GO:0061798">
    <property type="term" value="F:GTP 3',8'-cyclase activity"/>
    <property type="evidence" value="ECO:0007669"/>
    <property type="project" value="TreeGrafter"/>
</dbReference>